<dbReference type="UniPathway" id="UPA00121">
    <property type="reaction ID" value="UER00345"/>
</dbReference>
<reference evidence="14" key="1">
    <citation type="submission" date="2017-09" db="EMBL/GenBank/DDBJ databases">
        <authorList>
            <person name="Varghese N."/>
            <person name="Submissions S."/>
        </authorList>
    </citation>
    <scope>NUCLEOTIDE SEQUENCE [LARGE SCALE GENOMIC DNA]</scope>
    <source>
        <strain evidence="14">DSM 44270</strain>
    </source>
</reference>
<dbReference type="PANTHER" id="PTHR21022:SF19">
    <property type="entry name" value="PREPHENATE DEHYDRATASE-RELATED"/>
    <property type="match status" value="1"/>
</dbReference>
<dbReference type="GO" id="GO:0009094">
    <property type="term" value="P:L-phenylalanine biosynthetic process"/>
    <property type="evidence" value="ECO:0007669"/>
    <property type="project" value="UniProtKB-UniPathway"/>
</dbReference>
<keyword evidence="14" id="KW-1185">Reference proteome</keyword>
<dbReference type="PROSITE" id="PS00857">
    <property type="entry name" value="PREPHENATE_DEHYDR_1"/>
    <property type="match status" value="1"/>
</dbReference>
<proteinExistence type="predicted"/>
<keyword evidence="6 10" id="KW-0584">Phenylalanine biosynthesis</keyword>
<evidence type="ECO:0000256" key="6">
    <source>
        <dbReference type="ARBA" id="ARBA00023222"/>
    </source>
</evidence>
<organism evidence="13 14">
    <name type="scientific">Blastococcus haudaquaticus</name>
    <dbReference type="NCBI Taxonomy" id="1938745"/>
    <lineage>
        <taxon>Bacteria</taxon>
        <taxon>Bacillati</taxon>
        <taxon>Actinomycetota</taxon>
        <taxon>Actinomycetes</taxon>
        <taxon>Geodermatophilales</taxon>
        <taxon>Geodermatophilaceae</taxon>
        <taxon>Blastococcus</taxon>
    </lineage>
</organism>
<dbReference type="Proteomes" id="UP000219482">
    <property type="component" value="Unassembled WGS sequence"/>
</dbReference>
<dbReference type="FunFam" id="3.40.190.10:FF:000064">
    <property type="entry name" value="Prephenate dehydratase"/>
    <property type="match status" value="1"/>
</dbReference>
<dbReference type="PANTHER" id="PTHR21022">
    <property type="entry name" value="PREPHENATE DEHYDRATASE P PROTEIN"/>
    <property type="match status" value="1"/>
</dbReference>
<dbReference type="PIRSF" id="PIRSF001500">
    <property type="entry name" value="Chor_mut_pdt_Ppr"/>
    <property type="match status" value="1"/>
</dbReference>
<evidence type="ECO:0000256" key="5">
    <source>
        <dbReference type="ARBA" id="ARBA00023141"/>
    </source>
</evidence>
<evidence type="ECO:0000256" key="1">
    <source>
        <dbReference type="ARBA" id="ARBA00004741"/>
    </source>
</evidence>
<dbReference type="CDD" id="cd13632">
    <property type="entry name" value="PBP2_Aa-PDT_like"/>
    <property type="match status" value="1"/>
</dbReference>
<dbReference type="SUPFAM" id="SSF53850">
    <property type="entry name" value="Periplasmic binding protein-like II"/>
    <property type="match status" value="1"/>
</dbReference>
<comment type="pathway">
    <text evidence="1 10">Amino-acid biosynthesis; L-phenylalanine biosynthesis; phenylpyruvate from prephenate: step 1/1.</text>
</comment>
<accession>A0A286GXC9</accession>
<dbReference type="Gene3D" id="3.40.190.10">
    <property type="entry name" value="Periplasmic binding protein-like II"/>
    <property type="match status" value="2"/>
</dbReference>
<evidence type="ECO:0000256" key="9">
    <source>
        <dbReference type="PIRSR" id="PIRSR001500-2"/>
    </source>
</evidence>
<dbReference type="InterPro" id="IPR008242">
    <property type="entry name" value="Chor_mutase/pphenate_deHydtase"/>
</dbReference>
<dbReference type="InterPro" id="IPR002912">
    <property type="entry name" value="ACT_dom"/>
</dbReference>
<dbReference type="Gene3D" id="3.30.70.260">
    <property type="match status" value="1"/>
</dbReference>
<gene>
    <name evidence="10" type="primary">pheA</name>
    <name evidence="13" type="ORF">SAMN06272739_2436</name>
</gene>
<feature type="site" description="Essential for prephenate dehydratase activity" evidence="9">
    <location>
        <position position="180"/>
    </location>
</feature>
<protein>
    <recommendedName>
        <fullName evidence="3 10">Prephenate dehydratase</fullName>
        <shortName evidence="10">PDT</shortName>
        <ecNumber evidence="2 10">4.2.1.51</ecNumber>
    </recommendedName>
</protein>
<dbReference type="PROSITE" id="PS51671">
    <property type="entry name" value="ACT"/>
    <property type="match status" value="1"/>
</dbReference>
<evidence type="ECO:0000256" key="10">
    <source>
        <dbReference type="RuleBase" id="RU361254"/>
    </source>
</evidence>
<dbReference type="OrthoDB" id="9802281at2"/>
<evidence type="ECO:0000313" key="14">
    <source>
        <dbReference type="Proteomes" id="UP000219482"/>
    </source>
</evidence>
<evidence type="ECO:0000256" key="3">
    <source>
        <dbReference type="ARBA" id="ARBA00021872"/>
    </source>
</evidence>
<sequence length="311" mass="32318">MPPRTPPTRFAYLGPEGTFAEAALRSAVASSEGARYPHPSVAAALAAVRSGDADAALVPLENSVEGSVPATMDGLADGEPLVVTREVFLDVAFVLAVRPGTALGDVRSVVSHPHALAQTAGRLADLVPDVVPLPLSSTAVAAAAVAAGEYDAAVCAPIAAERYGLVPLVEDLADTPGAVTRFVLVEPAGALPAPTGNDKTSLVAVVEDRTGALLDVLREFAVRGISLSRIESRPTRDRLWVYSFSLDCEGHVAERRVGEALAALHRVCEDVRFLGSYARADGRENRPVQPGADDAAFTEADAWLAAIRGTA</sequence>
<dbReference type="EMBL" id="OCNK01000003">
    <property type="protein sequence ID" value="SOE00173.1"/>
    <property type="molecule type" value="Genomic_DNA"/>
</dbReference>
<name>A0A286GXC9_9ACTN</name>
<dbReference type="FunFam" id="3.30.70.260:FF:000012">
    <property type="entry name" value="Prephenate dehydratase"/>
    <property type="match status" value="1"/>
</dbReference>
<dbReference type="Pfam" id="PF01842">
    <property type="entry name" value="ACT"/>
    <property type="match status" value="1"/>
</dbReference>
<evidence type="ECO:0000259" key="11">
    <source>
        <dbReference type="PROSITE" id="PS51171"/>
    </source>
</evidence>
<dbReference type="AlphaFoldDB" id="A0A286GXC9"/>
<dbReference type="SUPFAM" id="SSF55021">
    <property type="entry name" value="ACT-like"/>
    <property type="match status" value="1"/>
</dbReference>
<dbReference type="RefSeq" id="WP_097184916.1">
    <property type="nucleotide sequence ID" value="NZ_OCNK01000003.1"/>
</dbReference>
<dbReference type="InterPro" id="IPR018528">
    <property type="entry name" value="Preph_deHydtase_CS"/>
</dbReference>
<evidence type="ECO:0000259" key="12">
    <source>
        <dbReference type="PROSITE" id="PS51671"/>
    </source>
</evidence>
<evidence type="ECO:0000256" key="2">
    <source>
        <dbReference type="ARBA" id="ARBA00013147"/>
    </source>
</evidence>
<feature type="domain" description="ACT" evidence="12">
    <location>
        <begin position="201"/>
        <end position="276"/>
    </location>
</feature>
<dbReference type="GO" id="GO:0005737">
    <property type="term" value="C:cytoplasm"/>
    <property type="evidence" value="ECO:0007669"/>
    <property type="project" value="TreeGrafter"/>
</dbReference>
<feature type="domain" description="Prephenate dehydratase" evidence="11">
    <location>
        <begin position="9"/>
        <end position="187"/>
    </location>
</feature>
<dbReference type="PROSITE" id="PS00858">
    <property type="entry name" value="PREPHENATE_DEHYDR_2"/>
    <property type="match status" value="1"/>
</dbReference>
<keyword evidence="7 10" id="KW-0456">Lyase</keyword>
<dbReference type="PROSITE" id="PS51171">
    <property type="entry name" value="PREPHENATE_DEHYDR_3"/>
    <property type="match status" value="1"/>
</dbReference>
<dbReference type="EC" id="4.2.1.51" evidence="2 10"/>
<keyword evidence="5 10" id="KW-0057">Aromatic amino acid biosynthesis</keyword>
<evidence type="ECO:0000256" key="8">
    <source>
        <dbReference type="ARBA" id="ARBA00047848"/>
    </source>
</evidence>
<dbReference type="GO" id="GO:0004664">
    <property type="term" value="F:prephenate dehydratase activity"/>
    <property type="evidence" value="ECO:0007669"/>
    <property type="project" value="UniProtKB-UniRule"/>
</dbReference>
<keyword evidence="4 10" id="KW-0028">Amino-acid biosynthesis</keyword>
<dbReference type="CDD" id="cd04905">
    <property type="entry name" value="ACT_CM-PDT"/>
    <property type="match status" value="1"/>
</dbReference>
<evidence type="ECO:0000313" key="13">
    <source>
        <dbReference type="EMBL" id="SOE00173.1"/>
    </source>
</evidence>
<evidence type="ECO:0000256" key="7">
    <source>
        <dbReference type="ARBA" id="ARBA00023239"/>
    </source>
</evidence>
<comment type="catalytic activity">
    <reaction evidence="8 10">
        <text>prephenate + H(+) = 3-phenylpyruvate + CO2 + H2O</text>
        <dbReference type="Rhea" id="RHEA:21648"/>
        <dbReference type="ChEBI" id="CHEBI:15377"/>
        <dbReference type="ChEBI" id="CHEBI:15378"/>
        <dbReference type="ChEBI" id="CHEBI:16526"/>
        <dbReference type="ChEBI" id="CHEBI:18005"/>
        <dbReference type="ChEBI" id="CHEBI:29934"/>
        <dbReference type="EC" id="4.2.1.51"/>
    </reaction>
</comment>
<dbReference type="Pfam" id="PF00800">
    <property type="entry name" value="PDT"/>
    <property type="match status" value="1"/>
</dbReference>
<dbReference type="InterPro" id="IPR001086">
    <property type="entry name" value="Preph_deHydtase"/>
</dbReference>
<dbReference type="NCBIfam" id="NF008865">
    <property type="entry name" value="PRK11898.1"/>
    <property type="match status" value="1"/>
</dbReference>
<evidence type="ECO:0000256" key="4">
    <source>
        <dbReference type="ARBA" id="ARBA00022605"/>
    </source>
</evidence>
<dbReference type="InterPro" id="IPR045865">
    <property type="entry name" value="ACT-like_dom_sf"/>
</dbReference>